<sequence length="707" mass="78902">MAWTIISIRAPSCVVDNAHNSIFRRSDELEYNEDAFAAKSPIEQSDHGTPAPTSLPPDVTLALTTEHFPKDPSVGFVFGTDRAKCDILLPSLSELGISKRQFTITFQTTTGAVLFRNLSKQSTKIVVNGENERTRLQSQRVFPKEGITVRFHGLAIDLDRPWGDDDLSDLYIAFLNRLAKSIPNLGALGLLSATEPSARTSIIQGRSVYVSDAVLGSGGSAIVYRATHRQTGDFVAIKRYKKKSSDTPWKEGNIFCGLKHRHILTFHAFNFNDGEPELIMEYAVFGSLDDLIRANSFFTVREACTTIKHTFLALQYLHGKGITHRDIKPGNILIMARYPIHAKVADFGLSSKADHLITFCGTKRYLAPEIHRPPYTTKVDIWSVGVVVMDVWGLLPRQSHDPWAEQIVAHARQASNITTELLDVCLQLDPNNRATAEQCLQLPFFHTESGGKQEGVPFVNHLDDVVRREPLHLPDQQRQEPLAPDYGFPPKALAASKGEDCVTTVRRDSSIPDTAACNMQERPLDLPAQREEHLSAASKLVWNGEVLEPFPPHGEGWLSEYKPQLEGWGGGENFAPIEDIPNWNPINVEEWVPGGANNYNAEAIGPGAKDNERFVVRGTVYHFFDWRETKIAHIPDQAMVNVTHMVATAGLRFGQLRSARFLEMTRDKKRVIQGHNRIRGTYMPYSNAIDVCVQLNIDRSGLPSFLS</sequence>
<dbReference type="EC" id="2.7.11.1" evidence="1"/>
<organism evidence="6 7">
    <name type="scientific">Beauveria brongniartii RCEF 3172</name>
    <dbReference type="NCBI Taxonomy" id="1081107"/>
    <lineage>
        <taxon>Eukaryota</taxon>
        <taxon>Fungi</taxon>
        <taxon>Dikarya</taxon>
        <taxon>Ascomycota</taxon>
        <taxon>Pezizomycotina</taxon>
        <taxon>Sordariomycetes</taxon>
        <taxon>Hypocreomycetidae</taxon>
        <taxon>Hypocreales</taxon>
        <taxon>Cordycipitaceae</taxon>
        <taxon>Beauveria</taxon>
        <taxon>Beauveria brongniartii</taxon>
    </lineage>
</organism>
<evidence type="ECO:0000256" key="1">
    <source>
        <dbReference type="ARBA" id="ARBA00012513"/>
    </source>
</evidence>
<evidence type="ECO:0000256" key="4">
    <source>
        <dbReference type="PROSITE-ProRule" id="PRU10141"/>
    </source>
</evidence>
<feature type="binding site" evidence="4">
    <location>
        <position position="238"/>
    </location>
    <ligand>
        <name>ATP</name>
        <dbReference type="ChEBI" id="CHEBI:30616"/>
    </ligand>
</feature>
<dbReference type="AlphaFoldDB" id="A0A166YMK8"/>
<evidence type="ECO:0000313" key="6">
    <source>
        <dbReference type="EMBL" id="OAA37068.1"/>
    </source>
</evidence>
<protein>
    <recommendedName>
        <fullName evidence="1">non-specific serine/threonine protein kinase</fullName>
        <ecNumber evidence="1">2.7.11.1</ecNumber>
    </recommendedName>
</protein>
<dbReference type="SUPFAM" id="SSF56112">
    <property type="entry name" value="Protein kinase-like (PK-like)"/>
    <property type="match status" value="1"/>
</dbReference>
<evidence type="ECO:0000256" key="2">
    <source>
        <dbReference type="ARBA" id="ARBA00022741"/>
    </source>
</evidence>
<dbReference type="PROSITE" id="PS50011">
    <property type="entry name" value="PROTEIN_KINASE_DOM"/>
    <property type="match status" value="1"/>
</dbReference>
<dbReference type="PROSITE" id="PS00107">
    <property type="entry name" value="PROTEIN_KINASE_ATP"/>
    <property type="match status" value="1"/>
</dbReference>
<reference evidence="6 7" key="1">
    <citation type="journal article" date="2016" name="Genome Biol. Evol.">
        <title>Divergent and convergent evolution of fungal pathogenicity.</title>
        <authorList>
            <person name="Shang Y."/>
            <person name="Xiao G."/>
            <person name="Zheng P."/>
            <person name="Cen K."/>
            <person name="Zhan S."/>
            <person name="Wang C."/>
        </authorList>
    </citation>
    <scope>NUCLEOTIDE SEQUENCE [LARGE SCALE GENOMIC DNA]</scope>
    <source>
        <strain evidence="6 7">RCEF 3172</strain>
    </source>
</reference>
<proteinExistence type="predicted"/>
<keyword evidence="6" id="KW-0418">Kinase</keyword>
<keyword evidence="6" id="KW-0808">Transferase</keyword>
<dbReference type="Proteomes" id="UP000076863">
    <property type="component" value="Unassembled WGS sequence"/>
</dbReference>
<dbReference type="InterPro" id="IPR000719">
    <property type="entry name" value="Prot_kinase_dom"/>
</dbReference>
<gene>
    <name evidence="6" type="ORF">BBO_07767</name>
</gene>
<accession>A0A166YMK8</accession>
<dbReference type="GO" id="GO:0004674">
    <property type="term" value="F:protein serine/threonine kinase activity"/>
    <property type="evidence" value="ECO:0007669"/>
    <property type="project" value="UniProtKB-EC"/>
</dbReference>
<name>A0A166YMK8_9HYPO</name>
<dbReference type="PROSITE" id="PS00108">
    <property type="entry name" value="PROTEIN_KINASE_ST"/>
    <property type="match status" value="1"/>
</dbReference>
<comment type="caution">
    <text evidence="6">The sequence shown here is derived from an EMBL/GenBank/DDBJ whole genome shotgun (WGS) entry which is preliminary data.</text>
</comment>
<keyword evidence="3 4" id="KW-0067">ATP-binding</keyword>
<evidence type="ECO:0000259" key="5">
    <source>
        <dbReference type="PROSITE" id="PS50011"/>
    </source>
</evidence>
<dbReference type="GO" id="GO:0003677">
    <property type="term" value="F:DNA binding"/>
    <property type="evidence" value="ECO:0007669"/>
    <property type="project" value="InterPro"/>
</dbReference>
<evidence type="ECO:0000256" key="3">
    <source>
        <dbReference type="ARBA" id="ARBA00022840"/>
    </source>
</evidence>
<keyword evidence="2 4" id="KW-0547">Nucleotide-binding</keyword>
<dbReference type="InterPro" id="IPR036887">
    <property type="entry name" value="HTH_APSES_sf"/>
</dbReference>
<feature type="domain" description="Protein kinase" evidence="5">
    <location>
        <begin position="209"/>
        <end position="445"/>
    </location>
</feature>
<dbReference type="InterPro" id="IPR011009">
    <property type="entry name" value="Kinase-like_dom_sf"/>
</dbReference>
<keyword evidence="7" id="KW-1185">Reference proteome</keyword>
<dbReference type="InterPro" id="IPR017441">
    <property type="entry name" value="Protein_kinase_ATP_BS"/>
</dbReference>
<dbReference type="InterPro" id="IPR008271">
    <property type="entry name" value="Ser/Thr_kinase_AS"/>
</dbReference>
<dbReference type="InterPro" id="IPR050629">
    <property type="entry name" value="STE20/SPS1-PAK"/>
</dbReference>
<dbReference type="PANTHER" id="PTHR48012">
    <property type="entry name" value="STERILE20-LIKE KINASE, ISOFORM B-RELATED"/>
    <property type="match status" value="1"/>
</dbReference>
<dbReference type="PANTHER" id="PTHR48012:SF26">
    <property type="entry name" value="SERINE_THREONINE-PROTEIN KINASE DDB_G0283821-RELATED"/>
    <property type="match status" value="1"/>
</dbReference>
<dbReference type="Pfam" id="PF00069">
    <property type="entry name" value="Pkinase"/>
    <property type="match status" value="1"/>
</dbReference>
<dbReference type="OrthoDB" id="4062651at2759"/>
<dbReference type="EMBL" id="AZHA01000032">
    <property type="protein sequence ID" value="OAA37068.1"/>
    <property type="molecule type" value="Genomic_DNA"/>
</dbReference>
<dbReference type="Gene3D" id="3.10.260.10">
    <property type="entry name" value="Transcription regulator HTH, APSES-type DNA-binding domain"/>
    <property type="match status" value="1"/>
</dbReference>
<evidence type="ECO:0000313" key="7">
    <source>
        <dbReference type="Proteomes" id="UP000076863"/>
    </source>
</evidence>
<dbReference type="Gene3D" id="1.10.510.10">
    <property type="entry name" value="Transferase(Phosphotransferase) domain 1"/>
    <property type="match status" value="1"/>
</dbReference>
<dbReference type="SMART" id="SM00220">
    <property type="entry name" value="S_TKc"/>
    <property type="match status" value="1"/>
</dbReference>
<dbReference type="GO" id="GO:0005737">
    <property type="term" value="C:cytoplasm"/>
    <property type="evidence" value="ECO:0007669"/>
    <property type="project" value="TreeGrafter"/>
</dbReference>
<dbReference type="GO" id="GO:0005524">
    <property type="term" value="F:ATP binding"/>
    <property type="evidence" value="ECO:0007669"/>
    <property type="project" value="UniProtKB-UniRule"/>
</dbReference>